<evidence type="ECO:0000313" key="1">
    <source>
        <dbReference type="EMBL" id="GAJ24087.1"/>
    </source>
</evidence>
<evidence type="ECO:0008006" key="2">
    <source>
        <dbReference type="Google" id="ProtNLM"/>
    </source>
</evidence>
<dbReference type="InterPro" id="IPR036052">
    <property type="entry name" value="TrpB-like_PALP_sf"/>
</dbReference>
<accession>X1VT60</accession>
<sequence length="127" mass="13820">AESEKCPILTKGKKGLYSIDTLKYFPLIKTYGLDGLVNSEYIGGLGSTIVSSAVAEFHSKGIIKARTFTSSQAKDAAKKFYKSEGKWVALETGYQLAGVVEKARENSGKIILVNISSGEVDKQFYKN</sequence>
<proteinExistence type="predicted"/>
<dbReference type="SUPFAM" id="SSF53686">
    <property type="entry name" value="Tryptophan synthase beta subunit-like PLP-dependent enzymes"/>
    <property type="match status" value="1"/>
</dbReference>
<dbReference type="EMBL" id="BARW01035991">
    <property type="protein sequence ID" value="GAJ24087.1"/>
    <property type="molecule type" value="Genomic_DNA"/>
</dbReference>
<organism evidence="1">
    <name type="scientific">marine sediment metagenome</name>
    <dbReference type="NCBI Taxonomy" id="412755"/>
    <lineage>
        <taxon>unclassified sequences</taxon>
        <taxon>metagenomes</taxon>
        <taxon>ecological metagenomes</taxon>
    </lineage>
</organism>
<dbReference type="Gene3D" id="3.40.50.1100">
    <property type="match status" value="1"/>
</dbReference>
<dbReference type="AlphaFoldDB" id="X1VT60"/>
<protein>
    <recommendedName>
        <fullName evidence="2">Tryptophan synthase beta chain-like PALP domain-containing protein</fullName>
    </recommendedName>
</protein>
<comment type="caution">
    <text evidence="1">The sequence shown here is derived from an EMBL/GenBank/DDBJ whole genome shotgun (WGS) entry which is preliminary data.</text>
</comment>
<name>X1VT60_9ZZZZ</name>
<reference evidence="1" key="1">
    <citation type="journal article" date="2014" name="Front. Microbiol.">
        <title>High frequency of phylogenetically diverse reductive dehalogenase-homologous genes in deep subseafloor sedimentary metagenomes.</title>
        <authorList>
            <person name="Kawai M."/>
            <person name="Futagami T."/>
            <person name="Toyoda A."/>
            <person name="Takaki Y."/>
            <person name="Nishi S."/>
            <person name="Hori S."/>
            <person name="Arai W."/>
            <person name="Tsubouchi T."/>
            <person name="Morono Y."/>
            <person name="Uchiyama I."/>
            <person name="Ito T."/>
            <person name="Fujiyama A."/>
            <person name="Inagaki F."/>
            <person name="Takami H."/>
        </authorList>
    </citation>
    <scope>NUCLEOTIDE SEQUENCE</scope>
    <source>
        <strain evidence="1">Expedition CK06-06</strain>
    </source>
</reference>
<gene>
    <name evidence="1" type="ORF">S12H4_56002</name>
</gene>
<feature type="non-terminal residue" evidence="1">
    <location>
        <position position="1"/>
    </location>
</feature>